<keyword evidence="3" id="KW-0732">Signal</keyword>
<evidence type="ECO:0000259" key="4">
    <source>
        <dbReference type="PROSITE" id="PS51123"/>
    </source>
</evidence>
<evidence type="ECO:0000313" key="5">
    <source>
        <dbReference type="EMBL" id="CAL2104716.1"/>
    </source>
</evidence>
<feature type="coiled-coil region" evidence="2">
    <location>
        <begin position="28"/>
        <end position="86"/>
    </location>
</feature>
<reference evidence="5 6" key="1">
    <citation type="submission" date="2024-05" db="EMBL/GenBank/DDBJ databases">
        <authorList>
            <person name="Duchaud E."/>
        </authorList>
    </citation>
    <scope>NUCLEOTIDE SEQUENCE [LARGE SCALE GENOMIC DNA]</scope>
    <source>
        <strain evidence="5">Ena-SAMPLE-TAB-13-05-2024-13:56:06:370-140305</strain>
    </source>
</reference>
<feature type="chain" id="PRO_5046923842" evidence="3">
    <location>
        <begin position="27"/>
        <end position="348"/>
    </location>
</feature>
<evidence type="ECO:0000256" key="2">
    <source>
        <dbReference type="SAM" id="Coils"/>
    </source>
</evidence>
<dbReference type="PANTHER" id="PTHR30329">
    <property type="entry name" value="STATOR ELEMENT OF FLAGELLAR MOTOR COMPLEX"/>
    <property type="match status" value="1"/>
</dbReference>
<dbReference type="InterPro" id="IPR006665">
    <property type="entry name" value="OmpA-like"/>
</dbReference>
<dbReference type="Pfam" id="PF00691">
    <property type="entry name" value="OmpA"/>
    <property type="match status" value="1"/>
</dbReference>
<feature type="domain" description="OmpA-like" evidence="4">
    <location>
        <begin position="155"/>
        <end position="277"/>
    </location>
</feature>
<keyword evidence="2" id="KW-0175">Coiled coil</keyword>
<dbReference type="EMBL" id="CAXJRC010000001">
    <property type="protein sequence ID" value="CAL2104716.1"/>
    <property type="molecule type" value="Genomic_DNA"/>
</dbReference>
<dbReference type="PROSITE" id="PS51257">
    <property type="entry name" value="PROKAR_LIPOPROTEIN"/>
    <property type="match status" value="1"/>
</dbReference>
<dbReference type="SUPFAM" id="SSF103088">
    <property type="entry name" value="OmpA-like"/>
    <property type="match status" value="1"/>
</dbReference>
<dbReference type="Proteomes" id="UP001497602">
    <property type="component" value="Unassembled WGS sequence"/>
</dbReference>
<organism evidence="5 6">
    <name type="scientific">Tenacibaculum vairaonense</name>
    <dbReference type="NCBI Taxonomy" id="3137860"/>
    <lineage>
        <taxon>Bacteria</taxon>
        <taxon>Pseudomonadati</taxon>
        <taxon>Bacteroidota</taxon>
        <taxon>Flavobacteriia</taxon>
        <taxon>Flavobacteriales</taxon>
        <taxon>Flavobacteriaceae</taxon>
        <taxon>Tenacibaculum</taxon>
    </lineage>
</organism>
<protein>
    <submittedName>
        <fullName evidence="5">Chemotaxis protein MotB</fullName>
    </submittedName>
</protein>
<keyword evidence="6" id="KW-1185">Reference proteome</keyword>
<proteinExistence type="predicted"/>
<dbReference type="PANTHER" id="PTHR30329:SF21">
    <property type="entry name" value="LIPOPROTEIN YIAD-RELATED"/>
    <property type="match status" value="1"/>
</dbReference>
<evidence type="ECO:0000313" key="6">
    <source>
        <dbReference type="Proteomes" id="UP001497602"/>
    </source>
</evidence>
<dbReference type="PROSITE" id="PS51123">
    <property type="entry name" value="OMPA_2"/>
    <property type="match status" value="1"/>
</dbReference>
<dbReference type="Gene3D" id="3.30.1330.60">
    <property type="entry name" value="OmpA-like domain"/>
    <property type="match status" value="1"/>
</dbReference>
<dbReference type="RefSeq" id="WP_348702132.1">
    <property type="nucleotide sequence ID" value="NZ_CAXIYA010000001.1"/>
</dbReference>
<sequence length="348" mass="40541">MMLKKNIYIKLSLFLSVFLMSCVSSKEYKNKEKEVQKTQEKHDRVKAINKDIKNLLYAVKSKADRYKNQQENLNQVSLSLLEEKNNKIENNKGIAIPTSLRKDLKKEISQIKSNKNKNLNTFKDSLNYLLINKFSKQVQSFDLKNSDDINIKIERTVVMIAVSDKLLFNSASYNIRRSGYPIIKKLAKILAAEPNINVIIEGHADSVPIKTFEIKDNWDLSVKRATTIARLLEKRYKIRPERLIPSGRGSAVPFKDNKTRKNRALNRRIKIFLLPNLNHFFDFLDADKMASKSEINRKEYKKASKKINKFLDFLKNYHKKRKGIDTLDKCKKGEEEDCDDPNKIINLK</sequence>
<accession>A0ABM9PGG0</accession>
<gene>
    <name evidence="5" type="ORF">T190115A13A_100004</name>
</gene>
<evidence type="ECO:0000256" key="1">
    <source>
        <dbReference type="PROSITE-ProRule" id="PRU00473"/>
    </source>
</evidence>
<keyword evidence="1" id="KW-0472">Membrane</keyword>
<comment type="caution">
    <text evidence="5">The sequence shown here is derived from an EMBL/GenBank/DDBJ whole genome shotgun (WGS) entry which is preliminary data.</text>
</comment>
<dbReference type="CDD" id="cd07185">
    <property type="entry name" value="OmpA_C-like"/>
    <property type="match status" value="1"/>
</dbReference>
<name>A0ABM9PGG0_9FLAO</name>
<dbReference type="InterPro" id="IPR050330">
    <property type="entry name" value="Bact_OuterMem_StrucFunc"/>
</dbReference>
<feature type="signal peptide" evidence="3">
    <location>
        <begin position="1"/>
        <end position="26"/>
    </location>
</feature>
<dbReference type="InterPro" id="IPR036737">
    <property type="entry name" value="OmpA-like_sf"/>
</dbReference>
<evidence type="ECO:0000256" key="3">
    <source>
        <dbReference type="SAM" id="SignalP"/>
    </source>
</evidence>